<dbReference type="Proteomes" id="UP000295083">
    <property type="component" value="Unassembled WGS sequence"/>
</dbReference>
<feature type="compositionally biased region" description="Acidic residues" evidence="1">
    <location>
        <begin position="279"/>
        <end position="292"/>
    </location>
</feature>
<feature type="domain" description="DUF6546" evidence="2">
    <location>
        <begin position="257"/>
        <end position="479"/>
    </location>
</feature>
<keyword evidence="4" id="KW-1185">Reference proteome</keyword>
<name>A0A4R8QBI3_9PEZI</name>
<gene>
    <name evidence="3" type="ORF">C8035_v009543</name>
</gene>
<sequence>MATWNDLPVELRGLILEHLAVSAVVERSGKVWKAKGQRHDMGSYAVVCKQWQSFIEKINFSSLEINAAKDLSRFDEVLQDTRRRSLLRRLALRIELPRYPNKLAKIPETDVEQNENEMAFTLAIWNFFDILSKWTPQGRGIALELSAASPSDKNKCFGEAGLDQDGNSRFFDHDLDFTFVAAGCEQVGRHGLPEVSVITNCHVLRKNHRNFSSRALLTIYSSLPRLEGIRYEPWHQVDMEAQLEVDSDHARSLPFWPSNIKFISIFEHFDAFNDGVGSEWEDAESDEEDEDTTGAGGNNDAEDAPGDVIDVPRTACPSLGQNLGWLSLQAEEMAVSNVADVFDFFGGSFTRPVWKHLRRLTLTSHTMISGVDPENINGVLHLAGGVAKNMPVLQMMELYKVDQFGAAVFRYAVKDQSATASWESTWEFHVEQRVRNTWAEVARKNTPHELQFLPEMFLGEYQGPFIFIDEHLRSKDLVVDPRSLEDMLSKKMDKCKACNGFCAHPKKGDEQWQPFVTFGDTSDADT</sequence>
<dbReference type="AlphaFoldDB" id="A0A4R8QBI3"/>
<organism evidence="3 4">
    <name type="scientific">Colletotrichum spinosum</name>
    <dbReference type="NCBI Taxonomy" id="1347390"/>
    <lineage>
        <taxon>Eukaryota</taxon>
        <taxon>Fungi</taxon>
        <taxon>Dikarya</taxon>
        <taxon>Ascomycota</taxon>
        <taxon>Pezizomycotina</taxon>
        <taxon>Sordariomycetes</taxon>
        <taxon>Hypocreomycetidae</taxon>
        <taxon>Glomerellales</taxon>
        <taxon>Glomerellaceae</taxon>
        <taxon>Colletotrichum</taxon>
        <taxon>Colletotrichum orbiculare species complex</taxon>
    </lineage>
</organism>
<evidence type="ECO:0000256" key="1">
    <source>
        <dbReference type="SAM" id="MobiDB-lite"/>
    </source>
</evidence>
<reference evidence="3 4" key="1">
    <citation type="submission" date="2018-11" db="EMBL/GenBank/DDBJ databases">
        <title>Genome sequence and assembly of Colletotrichum spinosum.</title>
        <authorList>
            <person name="Gan P."/>
            <person name="Shirasu K."/>
        </authorList>
    </citation>
    <scope>NUCLEOTIDE SEQUENCE [LARGE SCALE GENOMIC DNA]</scope>
    <source>
        <strain evidence="3 4">CBS 515.97</strain>
    </source>
</reference>
<dbReference type="EMBL" id="QAPG01000056">
    <property type="protein sequence ID" value="TDZ34166.1"/>
    <property type="molecule type" value="Genomic_DNA"/>
</dbReference>
<proteinExistence type="predicted"/>
<dbReference type="Pfam" id="PF20183">
    <property type="entry name" value="DUF6546"/>
    <property type="match status" value="1"/>
</dbReference>
<comment type="caution">
    <text evidence="3">The sequence shown here is derived from an EMBL/GenBank/DDBJ whole genome shotgun (WGS) entry which is preliminary data.</text>
</comment>
<evidence type="ECO:0000313" key="4">
    <source>
        <dbReference type="Proteomes" id="UP000295083"/>
    </source>
</evidence>
<protein>
    <recommendedName>
        <fullName evidence="2">DUF6546 domain-containing protein</fullName>
    </recommendedName>
</protein>
<accession>A0A4R8QBI3</accession>
<dbReference type="InterPro" id="IPR046676">
    <property type="entry name" value="DUF6546"/>
</dbReference>
<evidence type="ECO:0000313" key="3">
    <source>
        <dbReference type="EMBL" id="TDZ34166.1"/>
    </source>
</evidence>
<evidence type="ECO:0000259" key="2">
    <source>
        <dbReference type="Pfam" id="PF20183"/>
    </source>
</evidence>
<feature type="region of interest" description="Disordered" evidence="1">
    <location>
        <begin position="277"/>
        <end position="310"/>
    </location>
</feature>